<dbReference type="RefSeq" id="WP_012072830.1">
    <property type="nucleotide sequence ID" value="NC_009655.1"/>
</dbReference>
<dbReference type="HOGENOM" id="CLU_030571_5_0_6"/>
<dbReference type="PANTHER" id="PTHR46233:SF3">
    <property type="entry name" value="HYDROXYACYLGLUTATHIONE HYDROLASE GLOC"/>
    <property type="match status" value="1"/>
</dbReference>
<dbReference type="GO" id="GO:0016787">
    <property type="term" value="F:hydrolase activity"/>
    <property type="evidence" value="ECO:0007669"/>
    <property type="project" value="UniProtKB-KW"/>
</dbReference>
<evidence type="ECO:0000256" key="2">
    <source>
        <dbReference type="ARBA" id="ARBA00022723"/>
    </source>
</evidence>
<dbReference type="EMBL" id="CP000746">
    <property type="protein sequence ID" value="ABR74453.1"/>
    <property type="molecule type" value="Genomic_DNA"/>
</dbReference>
<dbReference type="GO" id="GO:0046872">
    <property type="term" value="F:metal ion binding"/>
    <property type="evidence" value="ECO:0007669"/>
    <property type="project" value="UniProtKB-KW"/>
</dbReference>
<dbReference type="PANTHER" id="PTHR46233">
    <property type="entry name" value="HYDROXYACYLGLUTATHIONE HYDROLASE GLOC"/>
    <property type="match status" value="1"/>
</dbReference>
<evidence type="ECO:0000313" key="6">
    <source>
        <dbReference type="EMBL" id="ABR74453.1"/>
    </source>
</evidence>
<evidence type="ECO:0000313" key="7">
    <source>
        <dbReference type="Proteomes" id="UP000001114"/>
    </source>
</evidence>
<dbReference type="AlphaFoldDB" id="A6VNA6"/>
<keyword evidence="4" id="KW-0862">Zinc</keyword>
<reference evidence="7" key="1">
    <citation type="journal article" date="2010" name="BMC Genomics">
        <title>A genomic perspective on the potential of Actinobacillus succinogenes for industrial succinate production.</title>
        <authorList>
            <person name="McKinlay J.B."/>
            <person name="Laivenieks M."/>
            <person name="Schindler B.D."/>
            <person name="McKinlay A.A."/>
            <person name="Siddaramappa S."/>
            <person name="Challacombe J.F."/>
            <person name="Lowry S.R."/>
            <person name="Clum A."/>
            <person name="Lapidus A.L."/>
            <person name="Burkhart K.B."/>
            <person name="Harkins V."/>
            <person name="Vieille C."/>
        </authorList>
    </citation>
    <scope>NUCLEOTIDE SEQUENCE [LARGE SCALE GENOMIC DNA]</scope>
    <source>
        <strain evidence="7">ATCC 55618 / DSM 22257 / CCUG 43843 / 130Z</strain>
    </source>
</reference>
<gene>
    <name evidence="6" type="ordered locus">Asuc_1087</name>
</gene>
<proteinExistence type="predicted"/>
<dbReference type="CDD" id="cd07737">
    <property type="entry name" value="YcbL-like_MBL-fold"/>
    <property type="match status" value="1"/>
</dbReference>
<keyword evidence="7" id="KW-1185">Reference proteome</keyword>
<keyword evidence="2" id="KW-0479">Metal-binding</keyword>
<accession>A6VNA6</accession>
<keyword evidence="3" id="KW-0378">Hydrolase</keyword>
<dbReference type="KEGG" id="asu:Asuc_1087"/>
<sequence>MKLDIIPVTSFQQNCSIIWDEKDMSAAIIDPGGDASKLIKRIEELRLNPKMILLTHGHLDHVGAAIKLKASFDCEILGPNQLDEYWFQMLPQQSRQFGLFEVEAFLPDRWLNREGEVIRLGELSFEVLHLPGHTPGHIGFIDHAHHIAFTGDVLFNQSIGRTDFPGGDHTDLMRSIKEKLFALPDDTVVIAGHGPYTTIGREKIHNPYVR</sequence>
<protein>
    <submittedName>
        <fullName evidence="6">Beta-lactamase domain protein</fullName>
    </submittedName>
</protein>
<dbReference type="InterPro" id="IPR051453">
    <property type="entry name" value="MBL_Glyoxalase_II"/>
</dbReference>
<dbReference type="eggNOG" id="COG0491">
    <property type="taxonomic scope" value="Bacteria"/>
</dbReference>
<name>A6VNA6_ACTSZ</name>
<dbReference type="Pfam" id="PF00753">
    <property type="entry name" value="Lactamase_B"/>
    <property type="match status" value="1"/>
</dbReference>
<dbReference type="SUPFAM" id="SSF56281">
    <property type="entry name" value="Metallo-hydrolase/oxidoreductase"/>
    <property type="match status" value="1"/>
</dbReference>
<dbReference type="Proteomes" id="UP000001114">
    <property type="component" value="Chromosome"/>
</dbReference>
<feature type="domain" description="Metallo-beta-lactamase" evidence="5">
    <location>
        <begin position="12"/>
        <end position="193"/>
    </location>
</feature>
<dbReference type="InterPro" id="IPR036866">
    <property type="entry name" value="RibonucZ/Hydroxyglut_hydro"/>
</dbReference>
<dbReference type="InterPro" id="IPR001279">
    <property type="entry name" value="Metallo-B-lactamas"/>
</dbReference>
<dbReference type="STRING" id="339671.Asuc_1087"/>
<dbReference type="SMART" id="SM00849">
    <property type="entry name" value="Lactamase_B"/>
    <property type="match status" value="1"/>
</dbReference>
<dbReference type="Gene3D" id="3.60.15.10">
    <property type="entry name" value="Ribonuclease Z/Hydroxyacylglutathione hydrolase-like"/>
    <property type="match status" value="1"/>
</dbReference>
<evidence type="ECO:0000256" key="4">
    <source>
        <dbReference type="ARBA" id="ARBA00022833"/>
    </source>
</evidence>
<dbReference type="OrthoDB" id="9802991at2"/>
<evidence type="ECO:0000259" key="5">
    <source>
        <dbReference type="SMART" id="SM00849"/>
    </source>
</evidence>
<evidence type="ECO:0000256" key="1">
    <source>
        <dbReference type="ARBA" id="ARBA00001947"/>
    </source>
</evidence>
<evidence type="ECO:0000256" key="3">
    <source>
        <dbReference type="ARBA" id="ARBA00022801"/>
    </source>
</evidence>
<organism evidence="6 7">
    <name type="scientific">Actinobacillus succinogenes (strain ATCC 55618 / DSM 22257 / CCUG 43843 / 130Z)</name>
    <dbReference type="NCBI Taxonomy" id="339671"/>
    <lineage>
        <taxon>Bacteria</taxon>
        <taxon>Pseudomonadati</taxon>
        <taxon>Pseudomonadota</taxon>
        <taxon>Gammaproteobacteria</taxon>
        <taxon>Pasteurellales</taxon>
        <taxon>Pasteurellaceae</taxon>
        <taxon>Actinobacillus</taxon>
    </lineage>
</organism>
<comment type="cofactor">
    <cofactor evidence="1">
        <name>Zn(2+)</name>
        <dbReference type="ChEBI" id="CHEBI:29105"/>
    </cofactor>
</comment>